<keyword evidence="1" id="KW-0732">Signal</keyword>
<evidence type="ECO:0000313" key="4">
    <source>
        <dbReference type="Proteomes" id="UP000095751"/>
    </source>
</evidence>
<dbReference type="Pfam" id="PF13474">
    <property type="entry name" value="SnoaL_3"/>
    <property type="match status" value="1"/>
</dbReference>
<dbReference type="AlphaFoldDB" id="A0A1E7FJZ0"/>
<dbReference type="Proteomes" id="UP000095751">
    <property type="component" value="Unassembled WGS sequence"/>
</dbReference>
<dbReference type="KEGG" id="fcy:FRACYDRAFT_268860"/>
<keyword evidence="4" id="KW-1185">Reference proteome</keyword>
<feature type="chain" id="PRO_5009193185" description="SnoaL-like domain-containing protein" evidence="1">
    <location>
        <begin position="27"/>
        <end position="279"/>
    </location>
</feature>
<name>A0A1E7FJZ0_9STRA</name>
<dbReference type="InParanoid" id="A0A1E7FJZ0"/>
<accession>A0A1E7FJZ0</accession>
<evidence type="ECO:0000313" key="3">
    <source>
        <dbReference type="EMBL" id="OEU18073.1"/>
    </source>
</evidence>
<dbReference type="Gene3D" id="3.10.450.50">
    <property type="match status" value="1"/>
</dbReference>
<proteinExistence type="predicted"/>
<evidence type="ECO:0000259" key="2">
    <source>
        <dbReference type="Pfam" id="PF13474"/>
    </source>
</evidence>
<protein>
    <recommendedName>
        <fullName evidence="2">SnoaL-like domain-containing protein</fullName>
    </recommendedName>
</protein>
<dbReference type="PANTHER" id="PTHR34957:SF1">
    <property type="entry name" value="NUCLEAR TRANSPORT FACTOR 2 (NTF2) FAMILY PROTEIN"/>
    <property type="match status" value="1"/>
</dbReference>
<dbReference type="OrthoDB" id="2335338at2759"/>
<dbReference type="InterPro" id="IPR037401">
    <property type="entry name" value="SnoaL-like"/>
</dbReference>
<feature type="signal peptide" evidence="1">
    <location>
        <begin position="1"/>
        <end position="26"/>
    </location>
</feature>
<dbReference type="InterPro" id="IPR032710">
    <property type="entry name" value="NTF2-like_dom_sf"/>
</dbReference>
<dbReference type="SUPFAM" id="SSF54427">
    <property type="entry name" value="NTF2-like"/>
    <property type="match status" value="1"/>
</dbReference>
<organism evidence="3 4">
    <name type="scientific">Fragilariopsis cylindrus CCMP1102</name>
    <dbReference type="NCBI Taxonomy" id="635003"/>
    <lineage>
        <taxon>Eukaryota</taxon>
        <taxon>Sar</taxon>
        <taxon>Stramenopiles</taxon>
        <taxon>Ochrophyta</taxon>
        <taxon>Bacillariophyta</taxon>
        <taxon>Bacillariophyceae</taxon>
        <taxon>Bacillariophycidae</taxon>
        <taxon>Bacillariales</taxon>
        <taxon>Bacillariaceae</taxon>
        <taxon>Fragilariopsis</taxon>
    </lineage>
</organism>
<sequence>MMTTTTTMAFIFNLLIVFCFFPLSPSSTMMTVAFTSTSTTAKTTTTRKYAGRKTPCCRASHQEEQQGYEVADDKVVLLPLLEAGLVTVLSEQKEQQERLRKLGIDYANCNEDEFNNVDNDNSAVIKVKELQELIENTKTSAEFGVRKVQQEFYDAFSTANYDAMVSIWSDENNDMCSCTHPGMSSLQGRKVLASWKQMFAASHHRVQQHEHNPKGDGQDQLQQITPIRVKVDICGTTAISTCIEETQNGRQLEGINIYRREHGTWKMMNHMASPVYVGR</sequence>
<feature type="domain" description="SnoaL-like" evidence="2">
    <location>
        <begin position="145"/>
        <end position="275"/>
    </location>
</feature>
<dbReference type="EMBL" id="KV784357">
    <property type="protein sequence ID" value="OEU18073.1"/>
    <property type="molecule type" value="Genomic_DNA"/>
</dbReference>
<reference evidence="3 4" key="1">
    <citation type="submission" date="2016-09" db="EMBL/GenBank/DDBJ databases">
        <title>Extensive genetic diversity and differential bi-allelic expression allows diatom success in the polar Southern Ocean.</title>
        <authorList>
            <consortium name="DOE Joint Genome Institute"/>
            <person name="Mock T."/>
            <person name="Otillar R.P."/>
            <person name="Strauss J."/>
            <person name="Dupont C."/>
            <person name="Frickenhaus S."/>
            <person name="Maumus F."/>
            <person name="Mcmullan M."/>
            <person name="Sanges R."/>
            <person name="Schmutz J."/>
            <person name="Toseland A."/>
            <person name="Valas R."/>
            <person name="Veluchamy A."/>
            <person name="Ward B.J."/>
            <person name="Allen A."/>
            <person name="Barry K."/>
            <person name="Falciatore A."/>
            <person name="Ferrante M."/>
            <person name="Fortunato A.E."/>
            <person name="Gloeckner G."/>
            <person name="Gruber A."/>
            <person name="Hipkin R."/>
            <person name="Janech M."/>
            <person name="Kroth P."/>
            <person name="Leese F."/>
            <person name="Lindquist E."/>
            <person name="Lyon B.R."/>
            <person name="Martin J."/>
            <person name="Mayer C."/>
            <person name="Parker M."/>
            <person name="Quesneville H."/>
            <person name="Raymond J."/>
            <person name="Uhlig C."/>
            <person name="Valentin K.U."/>
            <person name="Worden A.Z."/>
            <person name="Armbrust E.V."/>
            <person name="Bowler C."/>
            <person name="Green B."/>
            <person name="Moulton V."/>
            <person name="Van Oosterhout C."/>
            <person name="Grigoriev I."/>
        </authorList>
    </citation>
    <scope>NUCLEOTIDE SEQUENCE [LARGE SCALE GENOMIC DNA]</scope>
    <source>
        <strain evidence="3 4">CCMP1102</strain>
    </source>
</reference>
<gene>
    <name evidence="3" type="ORF">FRACYDRAFT_268860</name>
</gene>
<dbReference type="PANTHER" id="PTHR34957">
    <property type="entry name" value="NUCLEAR TRANSPORT FACTOR 2 (NTF2) FAMILY PROTEIN"/>
    <property type="match status" value="1"/>
</dbReference>
<evidence type="ECO:0000256" key="1">
    <source>
        <dbReference type="SAM" id="SignalP"/>
    </source>
</evidence>